<sequence length="304" mass="33185">MSNHGIAQVGVKGHSEIPPLPGSVFQAGSKLHSLVSWVLVPNHSTSSHSHSHPGALRPGRSQCRRLSRCVPAVLSAPGEEEPPELVLSDAEAAGARRAQLELEARAAFLRFMACALRGYRSFLRPIAPAPAPAGRDAGSLFALQGFLRSRERAYQRFYGQLLRTQLFTQFIEDCSFASDREPCLEFFDTCVDKVCPHRAPAAPPQVQVDLEKPEDTPLMELDDPRGGEHTVFITPPEQPAGPDGAEPPARYRYDGFPTLCPELLEPPRDPLVAQLCQARSSAPSSPAPRRTKQVRDSTWAQGSL</sequence>
<evidence type="ECO:0000256" key="1">
    <source>
        <dbReference type="SAM" id="MobiDB-lite"/>
    </source>
</evidence>
<feature type="region of interest" description="Disordered" evidence="1">
    <location>
        <begin position="276"/>
        <end position="304"/>
    </location>
</feature>
<reference evidence="3" key="1">
    <citation type="submission" date="2020-10" db="EMBL/GenBank/DDBJ databases">
        <title>Feather gene expression reveals the developmental basis of iridescence in African starlings.</title>
        <authorList>
            <person name="Rubenstein D.R."/>
        </authorList>
    </citation>
    <scope>NUCLEOTIDE SEQUENCE</scope>
    <source>
        <strain evidence="3">SS15</strain>
        <tissue evidence="3">Liver</tissue>
    </source>
</reference>
<dbReference type="InterPro" id="IPR051696">
    <property type="entry name" value="DENN_Domain_GEFs"/>
</dbReference>
<dbReference type="EMBL" id="JADDUC010000267">
    <property type="protein sequence ID" value="KAG0114736.1"/>
    <property type="molecule type" value="Genomic_DNA"/>
</dbReference>
<evidence type="ECO:0000259" key="2">
    <source>
        <dbReference type="PROSITE" id="PS50211"/>
    </source>
</evidence>
<dbReference type="Proteomes" id="UP000618051">
    <property type="component" value="Unassembled WGS sequence"/>
</dbReference>
<dbReference type="SMART" id="SM00801">
    <property type="entry name" value="dDENN"/>
    <property type="match status" value="1"/>
</dbReference>
<dbReference type="OrthoDB" id="75250at2759"/>
<dbReference type="PANTHER" id="PTHR12296">
    <property type="entry name" value="DENN DOMAIN-CONTAINING PROTEIN 4"/>
    <property type="match status" value="1"/>
</dbReference>
<dbReference type="AlphaFoldDB" id="A0A835TPH5"/>
<dbReference type="EMBL" id="JADDUC020000033">
    <property type="protein sequence ID" value="KAI1229988.1"/>
    <property type="molecule type" value="Genomic_DNA"/>
</dbReference>
<feature type="domain" description="UDENN" evidence="2">
    <location>
        <begin position="1"/>
        <end position="182"/>
    </location>
</feature>
<dbReference type="PANTHER" id="PTHR12296:SF18">
    <property type="entry name" value="DENN DOMAIN-CONTAINING PROTEIN 4B"/>
    <property type="match status" value="1"/>
</dbReference>
<reference evidence="4" key="3">
    <citation type="submission" date="2022-01" db="EMBL/GenBank/DDBJ databases">
        <authorList>
            <person name="Rubenstein D.R."/>
        </authorList>
    </citation>
    <scope>NUCLEOTIDE SEQUENCE</scope>
    <source>
        <strain evidence="4">SS15</strain>
        <tissue evidence="4">Liver</tissue>
    </source>
</reference>
<proteinExistence type="predicted"/>
<evidence type="ECO:0000313" key="3">
    <source>
        <dbReference type="EMBL" id="KAG0114736.1"/>
    </source>
</evidence>
<dbReference type="GO" id="GO:0032483">
    <property type="term" value="P:regulation of Rab protein signal transduction"/>
    <property type="evidence" value="ECO:0007669"/>
    <property type="project" value="TreeGrafter"/>
</dbReference>
<dbReference type="PROSITE" id="PS50211">
    <property type="entry name" value="DENN"/>
    <property type="match status" value="1"/>
</dbReference>
<feature type="compositionally biased region" description="Low complexity" evidence="1">
    <location>
        <begin position="278"/>
        <end position="288"/>
    </location>
</feature>
<dbReference type="InterPro" id="IPR005112">
    <property type="entry name" value="dDENN_dom"/>
</dbReference>
<organism evidence="3">
    <name type="scientific">Lamprotornis superbus</name>
    <dbReference type="NCBI Taxonomy" id="245042"/>
    <lineage>
        <taxon>Eukaryota</taxon>
        <taxon>Metazoa</taxon>
        <taxon>Chordata</taxon>
        <taxon>Craniata</taxon>
        <taxon>Vertebrata</taxon>
        <taxon>Euteleostomi</taxon>
        <taxon>Archelosauria</taxon>
        <taxon>Archosauria</taxon>
        <taxon>Dinosauria</taxon>
        <taxon>Saurischia</taxon>
        <taxon>Theropoda</taxon>
        <taxon>Coelurosauria</taxon>
        <taxon>Aves</taxon>
        <taxon>Neognathae</taxon>
        <taxon>Neoaves</taxon>
        <taxon>Telluraves</taxon>
        <taxon>Australaves</taxon>
        <taxon>Passeriformes</taxon>
        <taxon>Sturnidae</taxon>
        <taxon>Lamprotornis</taxon>
    </lineage>
</organism>
<evidence type="ECO:0000313" key="4">
    <source>
        <dbReference type="EMBL" id="KAI1229988.1"/>
    </source>
</evidence>
<gene>
    <name evidence="4" type="ORF">IHE44_0010705</name>
    <name evidence="3" type="ORF">IHE44_007266</name>
</gene>
<protein>
    <recommendedName>
        <fullName evidence="2">UDENN domain-containing protein</fullName>
    </recommendedName>
</protein>
<dbReference type="InterPro" id="IPR037516">
    <property type="entry name" value="Tripartite_DENN"/>
</dbReference>
<keyword evidence="5" id="KW-1185">Reference proteome</keyword>
<name>A0A835TPH5_9PASS</name>
<accession>A0A835TPH5</accession>
<feature type="region of interest" description="Disordered" evidence="1">
    <location>
        <begin position="232"/>
        <end position="253"/>
    </location>
</feature>
<dbReference type="GO" id="GO:0031410">
    <property type="term" value="C:cytoplasmic vesicle"/>
    <property type="evidence" value="ECO:0007669"/>
    <property type="project" value="TreeGrafter"/>
</dbReference>
<dbReference type="Pfam" id="PF03455">
    <property type="entry name" value="dDENN"/>
    <property type="match status" value="1"/>
</dbReference>
<dbReference type="GO" id="GO:0005085">
    <property type="term" value="F:guanyl-nucleotide exchange factor activity"/>
    <property type="evidence" value="ECO:0007669"/>
    <property type="project" value="UniProtKB-ARBA"/>
</dbReference>
<evidence type="ECO:0000313" key="5">
    <source>
        <dbReference type="Proteomes" id="UP000618051"/>
    </source>
</evidence>
<comment type="caution">
    <text evidence="3">The sequence shown here is derived from an EMBL/GenBank/DDBJ whole genome shotgun (WGS) entry which is preliminary data.</text>
</comment>
<reference evidence="4 5" key="2">
    <citation type="journal article" date="2021" name="J. Hered.">
        <title>Feather Gene Expression Elucidates the Developmental Basis of Plumage Iridescence in African Starlings.</title>
        <authorList>
            <person name="Rubenstein D.R."/>
            <person name="Corvelo A."/>
            <person name="MacManes M.D."/>
            <person name="Maia R."/>
            <person name="Narzisi G."/>
            <person name="Rousaki A."/>
            <person name="Vandenabeele P."/>
            <person name="Shawkey M.D."/>
            <person name="Solomon J."/>
        </authorList>
    </citation>
    <scope>NUCLEOTIDE SEQUENCE [LARGE SCALE GENOMIC DNA]</scope>
    <source>
        <strain evidence="4">SS15</strain>
    </source>
</reference>